<feature type="region of interest" description="Disordered" evidence="1">
    <location>
        <begin position="132"/>
        <end position="157"/>
    </location>
</feature>
<reference evidence="4 5" key="1">
    <citation type="journal article" date="2016" name="Int. J. Syst. Evol. Microbiol.">
        <title>Agromyces aureus sp. nov., isolated from the rhizosphere of Salix caprea L. grown in a heavy-metal-contaminated soil.</title>
        <authorList>
            <person name="Corretto E."/>
            <person name="Antonielli L."/>
            <person name="Sessitsch A."/>
            <person name="Compant S."/>
            <person name="Gorfer M."/>
            <person name="Kuffner M."/>
            <person name="Brader G."/>
        </authorList>
    </citation>
    <scope>NUCLEOTIDE SEQUENCE [LARGE SCALE GENOMIC DNA]</scope>
    <source>
        <strain evidence="4 5">AR33</strain>
    </source>
</reference>
<gene>
    <name evidence="4" type="ORF">ATC03_06520</name>
</gene>
<feature type="transmembrane region" description="Helical" evidence="2">
    <location>
        <begin position="276"/>
        <end position="296"/>
    </location>
</feature>
<proteinExistence type="predicted"/>
<dbReference type="RefSeq" id="WP_084003346.1">
    <property type="nucleotide sequence ID" value="NZ_CP013979.1"/>
</dbReference>
<feature type="domain" description="DUF4349" evidence="3">
    <location>
        <begin position="105"/>
        <end position="316"/>
    </location>
</feature>
<keyword evidence="2" id="KW-0472">Membrane</keyword>
<dbReference type="OrthoDB" id="186919at2"/>
<keyword evidence="2" id="KW-0812">Transmembrane</keyword>
<evidence type="ECO:0000259" key="3">
    <source>
        <dbReference type="Pfam" id="PF14257"/>
    </source>
</evidence>
<keyword evidence="2" id="KW-1133">Transmembrane helix</keyword>
<evidence type="ECO:0000313" key="4">
    <source>
        <dbReference type="EMBL" id="ANJ26426.1"/>
    </source>
</evidence>
<dbReference type="AlphaFoldDB" id="A0A191WDT1"/>
<feature type="compositionally biased region" description="Low complexity" evidence="1">
    <location>
        <begin position="335"/>
        <end position="361"/>
    </location>
</feature>
<feature type="region of interest" description="Disordered" evidence="1">
    <location>
        <begin position="1"/>
        <end position="35"/>
    </location>
</feature>
<feature type="compositionally biased region" description="Basic and acidic residues" evidence="1">
    <location>
        <begin position="11"/>
        <end position="27"/>
    </location>
</feature>
<feature type="compositionally biased region" description="Basic and acidic residues" evidence="1">
    <location>
        <begin position="362"/>
        <end position="371"/>
    </location>
</feature>
<dbReference type="Pfam" id="PF14257">
    <property type="entry name" value="DUF4349"/>
    <property type="match status" value="1"/>
</dbReference>
<dbReference type="EMBL" id="CP013979">
    <property type="protein sequence ID" value="ANJ26426.1"/>
    <property type="molecule type" value="Genomic_DNA"/>
</dbReference>
<protein>
    <recommendedName>
        <fullName evidence="3">DUF4349 domain-containing protein</fullName>
    </recommendedName>
</protein>
<dbReference type="KEGG" id="agy:ATC03_06520"/>
<evidence type="ECO:0000256" key="2">
    <source>
        <dbReference type="SAM" id="Phobius"/>
    </source>
</evidence>
<feature type="transmembrane region" description="Helical" evidence="2">
    <location>
        <begin position="302"/>
        <end position="323"/>
    </location>
</feature>
<evidence type="ECO:0000313" key="5">
    <source>
        <dbReference type="Proteomes" id="UP000078437"/>
    </source>
</evidence>
<feature type="transmembrane region" description="Helical" evidence="2">
    <location>
        <begin position="36"/>
        <end position="55"/>
    </location>
</feature>
<reference evidence="5" key="2">
    <citation type="submission" date="2016-01" db="EMBL/GenBank/DDBJ databases">
        <title>Complete genome sequence of Agromyces aureus AR33T and comparison with related organisms.</title>
        <authorList>
            <person name="Corretto E."/>
            <person name="Antonielli L."/>
            <person name="Sessitsch A."/>
            <person name="Brader G."/>
        </authorList>
    </citation>
    <scope>NUCLEOTIDE SEQUENCE [LARGE SCALE GENOMIC DNA]</scope>
    <source>
        <strain evidence="5">AR33</strain>
    </source>
</reference>
<accession>A0A191WDT1</accession>
<feature type="region of interest" description="Disordered" evidence="1">
    <location>
        <begin position="331"/>
        <end position="371"/>
    </location>
</feature>
<feature type="transmembrane region" description="Helical" evidence="2">
    <location>
        <begin position="252"/>
        <end position="269"/>
    </location>
</feature>
<sequence length="371" mass="37827">MRASQRSNRTGVERHQQPATEVGDHRHPLARRRRRGAVAPVAGAGAVLLIALLAGCSAGADSSMSQQAPALDAPAGAGSLDGTVTLEGEAGAPADASSLAAEAERSVVTTGDVRITVDDPVDAAAEAVRITQQAGGRVDQRTENPGPPDDPASGSASLTLRIPADGLDVALGALRELGDVTSVSMDATDVSQQHDDLDARITALQTSIGRMTALLAEAEDIGDLMAIETELTTRQADLDALVQQRDGLDDRIAYSTLNVGFSGVTVVVAPEPAPEGFWGGLIAGWNGLLLLLGWVGVVVGVLLPWLLAGLVVAMAVVAIVRLVRGRGRGPRRADAAANARPADTVADATAGPGASEAAESAASDRDLAPRA</sequence>
<organism evidence="4 5">
    <name type="scientific">Agromyces aureus</name>
    <dbReference type="NCBI Taxonomy" id="453304"/>
    <lineage>
        <taxon>Bacteria</taxon>
        <taxon>Bacillati</taxon>
        <taxon>Actinomycetota</taxon>
        <taxon>Actinomycetes</taxon>
        <taxon>Micrococcales</taxon>
        <taxon>Microbacteriaceae</taxon>
        <taxon>Agromyces</taxon>
    </lineage>
</organism>
<keyword evidence="5" id="KW-1185">Reference proteome</keyword>
<dbReference type="InterPro" id="IPR025645">
    <property type="entry name" value="DUF4349"/>
</dbReference>
<name>A0A191WDT1_9MICO</name>
<dbReference type="STRING" id="453304.ATC03_06520"/>
<dbReference type="Proteomes" id="UP000078437">
    <property type="component" value="Chromosome"/>
</dbReference>
<feature type="compositionally biased region" description="Polar residues" evidence="1">
    <location>
        <begin position="1"/>
        <end position="10"/>
    </location>
</feature>
<evidence type="ECO:0000256" key="1">
    <source>
        <dbReference type="SAM" id="MobiDB-lite"/>
    </source>
</evidence>